<accession>A0A5C5UVI3</accession>
<dbReference type="GO" id="GO:0020037">
    <property type="term" value="F:heme binding"/>
    <property type="evidence" value="ECO:0007669"/>
    <property type="project" value="InterPro"/>
</dbReference>
<dbReference type="GO" id="GO:0009055">
    <property type="term" value="F:electron transfer activity"/>
    <property type="evidence" value="ECO:0007669"/>
    <property type="project" value="InterPro"/>
</dbReference>
<proteinExistence type="predicted"/>
<protein>
    <submittedName>
        <fullName evidence="4">Planctomycete cytochrome C</fullName>
    </submittedName>
</protein>
<sequence>MDGPSRPPSLPSSAVLKPLLTTLACVLFAHPVWADWDFNRQVRPILSDKCFACHGPDSAHRAAGLRLDIEEAAKADLRGRRAIDHAAPAKSEVLARIESGDPHLMMPPPDSHKELTPTEKQTLREWIAAGAPYSPPWAYVPPRWTEPPTLDHGATSANWIDNFVLDRLRREGLTPAPPADPVTLARRLAFDLTGLPPAQAVVDAFAADPSDGAYERMVDRFLASPRFGERMAIHWLDLVRYADTVGYHGDQEQTVWPYRDYVIHSLNSNKPFSDFTVEQLAGDLLPDADTDDRIASGYNRLLQTSHEGGVQLKEYRAIYLADRVRNVSQVWMAATMGCSQCHDHKFDPLSIDEFYALGAFFADIDDEEHLRDQYAAANNRNPTLRAPELPVQSVYQRQRLAELELLIAEIESAGEPVDELTAKHERLAQTVSMPIAAATAPREVRVLPRGDWQDESGPVVRPAAPAALGWTAGDGQATRLDLARWLVDADDGAGLLTARVMANRYWALLWGEGLAPVQDDFGGQGRPPTHPKLLDNLAVEFVRSGWDVKHLMKQIVTSQAYRQSSVAPDELLERDPGNALLARQGRFRLPAEMIRDAALDASGLLVHELGGPSVRPYQPVDYYQHLNFPTRRYHADKDNNQWRRGVYVHWQRQFLHPMLKAFDAPTREECTARRARSNTPLATLTLLNDPTFVEAARVMAAEVVAAHATPDARVDEIFRRAVSRPADDLERQAVLSLVSAQHHHYADHTDEAAKLLGVGLHDRPSHADQAELAAWTFACRLALNLGEATTRN</sequence>
<evidence type="ECO:0000259" key="1">
    <source>
        <dbReference type="Pfam" id="PF07583"/>
    </source>
</evidence>
<name>A0A5C5UVI3_9BACT</name>
<dbReference type="PANTHER" id="PTHR35889">
    <property type="entry name" value="CYCLOINULO-OLIGOSACCHARIDE FRUCTANOTRANSFERASE-RELATED"/>
    <property type="match status" value="1"/>
</dbReference>
<dbReference type="InterPro" id="IPR011429">
    <property type="entry name" value="Cyt_c_Planctomycete-type"/>
</dbReference>
<dbReference type="InterPro" id="IPR011444">
    <property type="entry name" value="DUF1549"/>
</dbReference>
<dbReference type="AlphaFoldDB" id="A0A5C5UVI3"/>
<dbReference type="OrthoDB" id="127107at2"/>
<comment type="caution">
    <text evidence="4">The sequence shown here is derived from an EMBL/GenBank/DDBJ whole genome shotgun (WGS) entry which is preliminary data.</text>
</comment>
<gene>
    <name evidence="4" type="ORF">KOR34_51670</name>
</gene>
<dbReference type="Pfam" id="PF07635">
    <property type="entry name" value="PSCyt1"/>
    <property type="match status" value="1"/>
</dbReference>
<feature type="domain" description="Cytochrome C Planctomycete-type" evidence="3">
    <location>
        <begin position="50"/>
        <end position="110"/>
    </location>
</feature>
<dbReference type="SUPFAM" id="SSF46626">
    <property type="entry name" value="Cytochrome c"/>
    <property type="match status" value="1"/>
</dbReference>
<dbReference type="Proteomes" id="UP000316714">
    <property type="component" value="Unassembled WGS sequence"/>
</dbReference>
<feature type="domain" description="DUF1553" evidence="2">
    <location>
        <begin position="478"/>
        <end position="737"/>
    </location>
</feature>
<keyword evidence="5" id="KW-1185">Reference proteome</keyword>
<evidence type="ECO:0000313" key="5">
    <source>
        <dbReference type="Proteomes" id="UP000316714"/>
    </source>
</evidence>
<organism evidence="4 5">
    <name type="scientific">Posidoniimonas corsicana</name>
    <dbReference type="NCBI Taxonomy" id="1938618"/>
    <lineage>
        <taxon>Bacteria</taxon>
        <taxon>Pseudomonadati</taxon>
        <taxon>Planctomycetota</taxon>
        <taxon>Planctomycetia</taxon>
        <taxon>Pirellulales</taxon>
        <taxon>Lacipirellulaceae</taxon>
        <taxon>Posidoniimonas</taxon>
    </lineage>
</organism>
<feature type="domain" description="DUF1549" evidence="1">
    <location>
        <begin position="160"/>
        <end position="365"/>
    </location>
</feature>
<reference evidence="4 5" key="1">
    <citation type="submission" date="2019-02" db="EMBL/GenBank/DDBJ databases">
        <title>Deep-cultivation of Planctomycetes and their phenomic and genomic characterization uncovers novel biology.</title>
        <authorList>
            <person name="Wiegand S."/>
            <person name="Jogler M."/>
            <person name="Boedeker C."/>
            <person name="Pinto D."/>
            <person name="Vollmers J."/>
            <person name="Rivas-Marin E."/>
            <person name="Kohn T."/>
            <person name="Peeters S.H."/>
            <person name="Heuer A."/>
            <person name="Rast P."/>
            <person name="Oberbeckmann S."/>
            <person name="Bunk B."/>
            <person name="Jeske O."/>
            <person name="Meyerdierks A."/>
            <person name="Storesund J.E."/>
            <person name="Kallscheuer N."/>
            <person name="Luecker S."/>
            <person name="Lage O.M."/>
            <person name="Pohl T."/>
            <person name="Merkel B.J."/>
            <person name="Hornburger P."/>
            <person name="Mueller R.-W."/>
            <person name="Bruemmer F."/>
            <person name="Labrenz M."/>
            <person name="Spormann A.M."/>
            <person name="Op Den Camp H."/>
            <person name="Overmann J."/>
            <person name="Amann R."/>
            <person name="Jetten M.S.M."/>
            <person name="Mascher T."/>
            <person name="Medema M.H."/>
            <person name="Devos D.P."/>
            <person name="Kaster A.-K."/>
            <person name="Ovreas L."/>
            <person name="Rohde M."/>
            <person name="Galperin M.Y."/>
            <person name="Jogler C."/>
        </authorList>
    </citation>
    <scope>NUCLEOTIDE SEQUENCE [LARGE SCALE GENOMIC DNA]</scope>
    <source>
        <strain evidence="4 5">KOR34</strain>
    </source>
</reference>
<evidence type="ECO:0000259" key="2">
    <source>
        <dbReference type="Pfam" id="PF07587"/>
    </source>
</evidence>
<dbReference type="InterPro" id="IPR036909">
    <property type="entry name" value="Cyt_c-like_dom_sf"/>
</dbReference>
<evidence type="ECO:0000259" key="3">
    <source>
        <dbReference type="Pfam" id="PF07635"/>
    </source>
</evidence>
<dbReference type="PANTHER" id="PTHR35889:SF3">
    <property type="entry name" value="F-BOX DOMAIN-CONTAINING PROTEIN"/>
    <property type="match status" value="1"/>
</dbReference>
<dbReference type="Pfam" id="PF07587">
    <property type="entry name" value="PSD1"/>
    <property type="match status" value="1"/>
</dbReference>
<dbReference type="EMBL" id="SIHJ01000007">
    <property type="protein sequence ID" value="TWT29613.1"/>
    <property type="molecule type" value="Genomic_DNA"/>
</dbReference>
<dbReference type="InterPro" id="IPR022655">
    <property type="entry name" value="DUF1553"/>
</dbReference>
<dbReference type="Pfam" id="PF07583">
    <property type="entry name" value="PSCyt2"/>
    <property type="match status" value="1"/>
</dbReference>
<evidence type="ECO:0000313" key="4">
    <source>
        <dbReference type="EMBL" id="TWT29613.1"/>
    </source>
</evidence>